<name>A0A383CC90_9ZZZZ</name>
<feature type="non-terminal residue" evidence="1">
    <location>
        <position position="86"/>
    </location>
</feature>
<dbReference type="AlphaFoldDB" id="A0A383CC90"/>
<dbReference type="EMBL" id="UINC01207585">
    <property type="protein sequence ID" value="SVE29730.1"/>
    <property type="molecule type" value="Genomic_DNA"/>
</dbReference>
<reference evidence="1" key="1">
    <citation type="submission" date="2018-05" db="EMBL/GenBank/DDBJ databases">
        <authorList>
            <person name="Lanie J.A."/>
            <person name="Ng W.-L."/>
            <person name="Kazmierczak K.M."/>
            <person name="Andrzejewski T.M."/>
            <person name="Davidsen T.M."/>
            <person name="Wayne K.J."/>
            <person name="Tettelin H."/>
            <person name="Glass J.I."/>
            <person name="Rusch D."/>
            <person name="Podicherti R."/>
            <person name="Tsui H.-C.T."/>
            <person name="Winkler M.E."/>
        </authorList>
    </citation>
    <scope>NUCLEOTIDE SEQUENCE</scope>
</reference>
<accession>A0A383CC90</accession>
<gene>
    <name evidence="1" type="ORF">METZ01_LOCUS482584</name>
</gene>
<organism evidence="1">
    <name type="scientific">marine metagenome</name>
    <dbReference type="NCBI Taxonomy" id="408172"/>
    <lineage>
        <taxon>unclassified sequences</taxon>
        <taxon>metagenomes</taxon>
        <taxon>ecological metagenomes</taxon>
    </lineage>
</organism>
<sequence length="86" mass="9065">MGVNTEGLAYRLAYNGIYLAFDGQVPGAFDESVTKATNIGWLDPAELATIKEGILELIKMTGEDVDGDGIVDSEDSGTIILAALDD</sequence>
<protein>
    <submittedName>
        <fullName evidence="1">Uncharacterized protein</fullName>
    </submittedName>
</protein>
<proteinExistence type="predicted"/>
<evidence type="ECO:0000313" key="1">
    <source>
        <dbReference type="EMBL" id="SVE29730.1"/>
    </source>
</evidence>